<name>A0A8D8JV28_CULPI</name>
<proteinExistence type="predicted"/>
<organism evidence="2">
    <name type="scientific">Culex pipiens</name>
    <name type="common">House mosquito</name>
    <dbReference type="NCBI Taxonomy" id="7175"/>
    <lineage>
        <taxon>Eukaryota</taxon>
        <taxon>Metazoa</taxon>
        <taxon>Ecdysozoa</taxon>
        <taxon>Arthropoda</taxon>
        <taxon>Hexapoda</taxon>
        <taxon>Insecta</taxon>
        <taxon>Pterygota</taxon>
        <taxon>Neoptera</taxon>
        <taxon>Endopterygota</taxon>
        <taxon>Diptera</taxon>
        <taxon>Nematocera</taxon>
        <taxon>Culicoidea</taxon>
        <taxon>Culicidae</taxon>
        <taxon>Culicinae</taxon>
        <taxon>Culicini</taxon>
        <taxon>Culex</taxon>
        <taxon>Culex</taxon>
    </lineage>
</organism>
<feature type="compositionally biased region" description="Low complexity" evidence="1">
    <location>
        <begin position="86"/>
        <end position="100"/>
    </location>
</feature>
<dbReference type="EMBL" id="HBUE01092068">
    <property type="protein sequence ID" value="CAG6482029.1"/>
    <property type="molecule type" value="Transcribed_RNA"/>
</dbReference>
<accession>A0A8D8JV28</accession>
<dbReference type="EMBL" id="HBUE01194469">
    <property type="protein sequence ID" value="CAG6526872.1"/>
    <property type="molecule type" value="Transcribed_RNA"/>
</dbReference>
<reference evidence="2" key="1">
    <citation type="submission" date="2021-05" db="EMBL/GenBank/DDBJ databases">
        <authorList>
            <person name="Alioto T."/>
            <person name="Alioto T."/>
            <person name="Gomez Garrido J."/>
        </authorList>
    </citation>
    <scope>NUCLEOTIDE SEQUENCE</scope>
</reference>
<dbReference type="EMBL" id="HBUE01300449">
    <property type="protein sequence ID" value="CAG6578593.1"/>
    <property type="molecule type" value="Transcribed_RNA"/>
</dbReference>
<evidence type="ECO:0000313" key="2">
    <source>
        <dbReference type="EMBL" id="CAG6578593.1"/>
    </source>
</evidence>
<sequence>MVRLKAPLNDFTAASHKPPKLGDLAGMNLKSIRSFTACAVTVYWNCWSRNKRSNSFNSRLAPTKFFALSHMMTSGRPRRATKRLSAARNASVVRSATSSK</sequence>
<evidence type="ECO:0000256" key="1">
    <source>
        <dbReference type="SAM" id="MobiDB-lite"/>
    </source>
</evidence>
<feature type="region of interest" description="Disordered" evidence="1">
    <location>
        <begin position="74"/>
        <end position="100"/>
    </location>
</feature>
<protein>
    <submittedName>
        <fullName evidence="2">(northern house mosquito) hypothetical protein</fullName>
    </submittedName>
</protein>
<dbReference type="AlphaFoldDB" id="A0A8D8JV28"/>